<dbReference type="AlphaFoldDB" id="A0A841JRK4"/>
<dbReference type="RefSeq" id="WP_050058434.1">
    <property type="nucleotide sequence ID" value="NZ_JACHEK010000003.1"/>
</dbReference>
<dbReference type="Pfam" id="PF13212">
    <property type="entry name" value="DUF4020"/>
    <property type="match status" value="1"/>
</dbReference>
<dbReference type="SUPFAM" id="SSF52467">
    <property type="entry name" value="DHS-like NAD/FAD-binding domain"/>
    <property type="match status" value="1"/>
</dbReference>
<dbReference type="EMBL" id="JACHEK010000003">
    <property type="protein sequence ID" value="MBB6144022.1"/>
    <property type="molecule type" value="Genomic_DNA"/>
</dbReference>
<reference evidence="2 3" key="1">
    <citation type="submission" date="2020-08" db="EMBL/GenBank/DDBJ databases">
        <title>Genomic Encyclopedia of Type Strains, Phase IV (KMG-IV): sequencing the most valuable type-strain genomes for metagenomic binning, comparative biology and taxonomic classification.</title>
        <authorList>
            <person name="Goeker M."/>
        </authorList>
    </citation>
    <scope>NUCLEOTIDE SEQUENCE [LARGE SCALE GENOMIC DNA]</scope>
    <source>
        <strain evidence="2 3">DSM 103733</strain>
    </source>
</reference>
<accession>A0A841JRK4</accession>
<dbReference type="InterPro" id="IPR025093">
    <property type="entry name" value="DUF4020"/>
</dbReference>
<dbReference type="InterPro" id="IPR029035">
    <property type="entry name" value="DHS-like_NAD/FAD-binding_dom"/>
</dbReference>
<name>A0A841JRK4_9BACT</name>
<gene>
    <name evidence="2" type="ORF">HNQ77_001971</name>
</gene>
<dbReference type="OrthoDB" id="5521101at2"/>
<evidence type="ECO:0000313" key="2">
    <source>
        <dbReference type="EMBL" id="MBB6144022.1"/>
    </source>
</evidence>
<evidence type="ECO:0000259" key="1">
    <source>
        <dbReference type="Pfam" id="PF13212"/>
    </source>
</evidence>
<organism evidence="2 3">
    <name type="scientific">Silvibacterium bohemicum</name>
    <dbReference type="NCBI Taxonomy" id="1577686"/>
    <lineage>
        <taxon>Bacteria</taxon>
        <taxon>Pseudomonadati</taxon>
        <taxon>Acidobacteriota</taxon>
        <taxon>Terriglobia</taxon>
        <taxon>Terriglobales</taxon>
        <taxon>Acidobacteriaceae</taxon>
        <taxon>Silvibacterium</taxon>
    </lineage>
</organism>
<dbReference type="Pfam" id="PF13289">
    <property type="entry name" value="SIR2_2"/>
    <property type="match status" value="1"/>
</dbReference>
<keyword evidence="3" id="KW-1185">Reference proteome</keyword>
<proteinExistence type="predicted"/>
<evidence type="ECO:0000313" key="3">
    <source>
        <dbReference type="Proteomes" id="UP000538666"/>
    </source>
</evidence>
<dbReference type="Proteomes" id="UP000538666">
    <property type="component" value="Unassembled WGS sequence"/>
</dbReference>
<sequence>MRFHGVDLPQVVIDAQKRGNLVLFAGAGISMDAPSSYPNFLNLATELGGTAYPIEEHELIDRYLGRLVERGIPVHERVKTRLSDPASRPNHLHESIVRLFGGADNIRIVTTNFDDHFRGAAQAVYGAAPEIYRAPALPLGDDFKGIVHLHGSVLDDAKRLVLTDADFGRAYLTQGWARRFVQQLFSKFVVLFVGYSHQDLPLLYLARGISAAEDGPGRYAITPSGNDTFWDNLGITPAHYPLRVAPLAKHGALGDCLSVWAETANLGSLGTEARIKGLVTSDRPLGLEEDDFLKQALLDLGTLRYFVRHAKDPRWLDWIEEHPEFSAIFVPGGSLNERSAQLAFWFAEEFAIPHFGLALEMVRRKNQTLSPALWHSVAQRFHAHAAAGDPLRFWVPILLKTIPANGHSDFLAYMIDHCTVPADEQTILQLFRALSAPKLNLKRRFFPPEDGKPVVPDAEVEPIAHDYTMGRAYQAKIQPRLDVFAKGIALIVTITFEEANALLVMYGKAGPKWDPISGSRGSVTSRAQDFLHNGFSVLIEAGADVLQWADEHDSKFAFSLIGQWIESESLILRRLAISGMARYQPLTSDEKLSWVISNRIVENFGLKNETFALLAAVYAEAGEMVRTELLNQAEAAMNPEGEDYERYEFFNLLSWLHKHAPDCTLVTEKLGSVQQRHPEWKMRDHPDFNSWVSGGAVQPVPDSPVEASQIEAMKLDALLEESARLAKVKDTFGEPFQAGFLQEIARTAEGNFAWSEGVAAEALERKDVPAEIWSALVRGWSTHHTPEQWASVLTIVERLEPIYDTVLYEMSSLLKGAVERKEDGLPVSLFDSALARANAVWAACVVHEQALPETTDNWVTVAINRTSGYLLDFYFESFRLLWPKRQEEQGRIDSVLQALEVAIGGDGPASEIAGILVTAKAALLEEVSQDWYTEHVLPLLAAPTNSRQSEQAWDGYLVWGTWSQTMLPGLIPAFLHHLPDITGASDERSRMFCSHLAGLAVFGAIDPLDSGWLDEFLTRAQNRERMHWVGSVTDILRDADDQAKESAWDRWIRRYLEARVQSNPIALDADESGAMCEWTLVLKSHYAEILELLLASPAPNLKRGMFYYRLQEAALLDRAPALTARLLTALLSQEDGQQLWDLEQVHIMVSDLIDLKATEPALRPLCEQLGRIGSPRALEFQGRLQA</sequence>
<protein>
    <recommendedName>
        <fullName evidence="1">DUF4020 domain-containing protein</fullName>
    </recommendedName>
</protein>
<comment type="caution">
    <text evidence="2">The sequence shown here is derived from an EMBL/GenBank/DDBJ whole genome shotgun (WGS) entry which is preliminary data.</text>
</comment>
<feature type="domain" description="DUF4020" evidence="1">
    <location>
        <begin position="1011"/>
        <end position="1143"/>
    </location>
</feature>